<comment type="catalytic activity">
    <reaction evidence="3">
        <text>a D-aminoacyl-tRNA + H2O = a tRNA + a D-alpha-amino acid + H(+)</text>
        <dbReference type="Rhea" id="RHEA:13953"/>
        <dbReference type="Rhea" id="RHEA-COMP:10123"/>
        <dbReference type="Rhea" id="RHEA-COMP:10124"/>
        <dbReference type="ChEBI" id="CHEBI:15377"/>
        <dbReference type="ChEBI" id="CHEBI:15378"/>
        <dbReference type="ChEBI" id="CHEBI:59871"/>
        <dbReference type="ChEBI" id="CHEBI:78442"/>
        <dbReference type="ChEBI" id="CHEBI:79333"/>
        <dbReference type="EC" id="3.1.1.96"/>
    </reaction>
</comment>
<dbReference type="SUPFAM" id="SSF69500">
    <property type="entry name" value="DTD-like"/>
    <property type="match status" value="1"/>
</dbReference>
<comment type="function">
    <text evidence="3">An aminoacyl-tRNA editing enzyme that deacylates mischarged D-aminoacyl-tRNAs. Also deacylates mischarged glycyl-tRNA(Ala), protecting cells against glycine mischarging by AlaRS. Acts via tRNA-based rather than protein-based catalysis; rejects L-amino acids rather than detecting D-amino acids in the active site. By recycling D-aminoacyl-tRNA to D-amino acids and free tRNA molecules, this enzyme counteracts the toxicity associated with the formation of D-aminoacyl-tRNA entities in vivo and helps enforce protein L-homochirality.</text>
</comment>
<gene>
    <name evidence="3 4" type="primary">dtd</name>
    <name evidence="4" type="ORF">ACFQ41_11920</name>
</gene>
<dbReference type="Pfam" id="PF02580">
    <property type="entry name" value="Tyr_Deacylase"/>
    <property type="match status" value="1"/>
</dbReference>
<comment type="catalytic activity">
    <reaction evidence="3">
        <text>glycyl-tRNA(Ala) + H2O = tRNA(Ala) + glycine + H(+)</text>
        <dbReference type="Rhea" id="RHEA:53744"/>
        <dbReference type="Rhea" id="RHEA-COMP:9657"/>
        <dbReference type="Rhea" id="RHEA-COMP:13640"/>
        <dbReference type="ChEBI" id="CHEBI:15377"/>
        <dbReference type="ChEBI" id="CHEBI:15378"/>
        <dbReference type="ChEBI" id="CHEBI:57305"/>
        <dbReference type="ChEBI" id="CHEBI:78442"/>
        <dbReference type="ChEBI" id="CHEBI:78522"/>
    </reaction>
</comment>
<dbReference type="EC" id="3.1.1.96" evidence="3"/>
<evidence type="ECO:0000256" key="2">
    <source>
        <dbReference type="ARBA" id="ARBA00022555"/>
    </source>
</evidence>
<protein>
    <recommendedName>
        <fullName evidence="3">D-aminoacyl-tRNA deacylase</fullName>
        <shortName evidence="3">DTD</shortName>
        <ecNumber evidence="3">3.1.1.96</ecNumber>
    </recommendedName>
    <alternativeName>
        <fullName evidence="3">Gly-tRNA(Ala) deacylase</fullName>
        <ecNumber evidence="3">3.1.1.-</ecNumber>
    </alternativeName>
</protein>
<dbReference type="CDD" id="cd00563">
    <property type="entry name" value="Dtyr_deacylase"/>
    <property type="match status" value="1"/>
</dbReference>
<dbReference type="InterPro" id="IPR023509">
    <property type="entry name" value="DTD-like_sf"/>
</dbReference>
<dbReference type="PANTHER" id="PTHR10472">
    <property type="entry name" value="D-TYROSYL-TRNA TYR DEACYLASE"/>
    <property type="match status" value="1"/>
</dbReference>
<dbReference type="HAMAP" id="MF_00518">
    <property type="entry name" value="Deacylase_Dtd"/>
    <property type="match status" value="1"/>
</dbReference>
<proteinExistence type="inferred from homology"/>
<sequence>MRAVVQRVSSASVTIDGQINGAIDRGFMILLGVGPQDTEAEATRLVTKISKLRVFSDAAGKMNLDLKAVGGSVLVVSQFTLYADVSHGNRPGFTNAAAPALANSLYQFFLKAMAATGIPVQHGEFGADMQVSLVNDGPVTVLYDTEAGAC</sequence>
<dbReference type="EMBL" id="JBHTOA010000046">
    <property type="protein sequence ID" value="MFD1400018.1"/>
    <property type="molecule type" value="Genomic_DNA"/>
</dbReference>
<dbReference type="GO" id="GO:0051499">
    <property type="term" value="F:D-aminoacyl-tRNA deacylase activity"/>
    <property type="evidence" value="ECO:0007669"/>
    <property type="project" value="UniProtKB-EC"/>
</dbReference>
<comment type="subunit">
    <text evidence="3">Homodimer.</text>
</comment>
<dbReference type="Proteomes" id="UP001597199">
    <property type="component" value="Unassembled WGS sequence"/>
</dbReference>
<dbReference type="Gene3D" id="3.50.80.10">
    <property type="entry name" value="D-tyrosyl-tRNA(Tyr) deacylase"/>
    <property type="match status" value="1"/>
</dbReference>
<dbReference type="InterPro" id="IPR003732">
    <property type="entry name" value="Daa-tRNA_deacyls_DTD"/>
</dbReference>
<reference evidence="5" key="1">
    <citation type="journal article" date="2019" name="Int. J. Syst. Evol. Microbiol.">
        <title>The Global Catalogue of Microorganisms (GCM) 10K type strain sequencing project: providing services to taxonomists for standard genome sequencing and annotation.</title>
        <authorList>
            <consortium name="The Broad Institute Genomics Platform"/>
            <consortium name="The Broad Institute Genome Sequencing Center for Infectious Disease"/>
            <person name="Wu L."/>
            <person name="Ma J."/>
        </authorList>
    </citation>
    <scope>NUCLEOTIDE SEQUENCE [LARGE SCALE GENOMIC DNA]</scope>
    <source>
        <strain evidence="5">CCM 9110</strain>
    </source>
</reference>
<dbReference type="EC" id="3.1.1.-" evidence="3"/>
<comment type="similarity">
    <text evidence="1 3">Belongs to the DTD family.</text>
</comment>
<keyword evidence="5" id="KW-1185">Reference proteome</keyword>
<dbReference type="PANTHER" id="PTHR10472:SF5">
    <property type="entry name" value="D-AMINOACYL-TRNA DEACYLASE 1"/>
    <property type="match status" value="1"/>
</dbReference>
<accession>A0ABW4BJB1</accession>
<organism evidence="4 5">
    <name type="scientific">Lacticaseibacillus suilingensis</name>
    <dbReference type="NCBI Taxonomy" id="2799577"/>
    <lineage>
        <taxon>Bacteria</taxon>
        <taxon>Bacillati</taxon>
        <taxon>Bacillota</taxon>
        <taxon>Bacilli</taxon>
        <taxon>Lactobacillales</taxon>
        <taxon>Lactobacillaceae</taxon>
        <taxon>Lacticaseibacillus</taxon>
    </lineage>
</organism>
<dbReference type="RefSeq" id="WP_204118960.1">
    <property type="nucleotide sequence ID" value="NZ_BOLV01000009.1"/>
</dbReference>
<comment type="domain">
    <text evidence="3">A Gly-cisPro motif from one monomer fits into the active site of the other monomer to allow specific chiral rejection of L-amino acids.</text>
</comment>
<evidence type="ECO:0000313" key="4">
    <source>
        <dbReference type="EMBL" id="MFD1400018.1"/>
    </source>
</evidence>
<keyword evidence="2 3" id="KW-0820">tRNA-binding</keyword>
<evidence type="ECO:0000256" key="3">
    <source>
        <dbReference type="HAMAP-Rule" id="MF_00518"/>
    </source>
</evidence>
<keyword evidence="3" id="KW-0963">Cytoplasm</keyword>
<feature type="short sequence motif" description="Gly-cisPro motif, important for rejection of L-amino acids" evidence="3">
    <location>
        <begin position="137"/>
        <end position="138"/>
    </location>
</feature>
<evidence type="ECO:0000313" key="5">
    <source>
        <dbReference type="Proteomes" id="UP001597199"/>
    </source>
</evidence>
<dbReference type="NCBIfam" id="TIGR00256">
    <property type="entry name" value="D-aminoacyl-tRNA deacylase"/>
    <property type="match status" value="1"/>
</dbReference>
<keyword evidence="3" id="KW-0694">RNA-binding</keyword>
<evidence type="ECO:0000256" key="1">
    <source>
        <dbReference type="ARBA" id="ARBA00009673"/>
    </source>
</evidence>
<comment type="subcellular location">
    <subcellularLocation>
        <location evidence="3">Cytoplasm</location>
    </subcellularLocation>
</comment>
<keyword evidence="3 4" id="KW-0378">Hydrolase</keyword>
<comment type="caution">
    <text evidence="4">The sequence shown here is derived from an EMBL/GenBank/DDBJ whole genome shotgun (WGS) entry which is preliminary data.</text>
</comment>
<name>A0ABW4BJB1_9LACO</name>